<dbReference type="PANTHER" id="PTHR42718:SF9">
    <property type="entry name" value="MAJOR FACILITATOR SUPERFAMILY MULTIDRUG TRANSPORTER MFSC"/>
    <property type="match status" value="1"/>
</dbReference>
<dbReference type="Gene3D" id="1.20.1250.20">
    <property type="entry name" value="MFS general substrate transporter like domains"/>
    <property type="match status" value="1"/>
</dbReference>
<feature type="transmembrane region" description="Helical" evidence="6">
    <location>
        <begin position="107"/>
        <end position="126"/>
    </location>
</feature>
<evidence type="ECO:0000256" key="4">
    <source>
        <dbReference type="ARBA" id="ARBA00022989"/>
    </source>
</evidence>
<feature type="transmembrane region" description="Helical" evidence="6">
    <location>
        <begin position="199"/>
        <end position="218"/>
    </location>
</feature>
<keyword evidence="9" id="KW-1185">Reference proteome</keyword>
<dbReference type="Proteomes" id="UP000199501">
    <property type="component" value="Unassembled WGS sequence"/>
</dbReference>
<feature type="transmembrane region" description="Helical" evidence="6">
    <location>
        <begin position="79"/>
        <end position="101"/>
    </location>
</feature>
<reference evidence="9" key="1">
    <citation type="submission" date="2016-10" db="EMBL/GenBank/DDBJ databases">
        <authorList>
            <person name="Varghese N."/>
            <person name="Submissions S."/>
        </authorList>
    </citation>
    <scope>NUCLEOTIDE SEQUENCE [LARGE SCALE GENOMIC DNA]</scope>
    <source>
        <strain evidence="9">IBRC-M 10403</strain>
    </source>
</reference>
<dbReference type="GO" id="GO:0022857">
    <property type="term" value="F:transmembrane transporter activity"/>
    <property type="evidence" value="ECO:0007669"/>
    <property type="project" value="InterPro"/>
</dbReference>
<gene>
    <name evidence="8" type="ORF">SAMN05216174_12719</name>
</gene>
<keyword evidence="3 6" id="KW-0812">Transmembrane</keyword>
<feature type="transmembrane region" description="Helical" evidence="6">
    <location>
        <begin position="138"/>
        <end position="162"/>
    </location>
</feature>
<keyword evidence="4 6" id="KW-1133">Transmembrane helix</keyword>
<evidence type="ECO:0000256" key="2">
    <source>
        <dbReference type="ARBA" id="ARBA00022448"/>
    </source>
</evidence>
<feature type="transmembrane region" description="Helical" evidence="6">
    <location>
        <begin position="426"/>
        <end position="444"/>
    </location>
</feature>
<keyword evidence="2" id="KW-0813">Transport</keyword>
<feature type="domain" description="Major facilitator superfamily (MFS) profile" evidence="7">
    <location>
        <begin position="14"/>
        <end position="449"/>
    </location>
</feature>
<feature type="transmembrane region" description="Helical" evidence="6">
    <location>
        <begin position="43"/>
        <end position="67"/>
    </location>
</feature>
<evidence type="ECO:0000256" key="1">
    <source>
        <dbReference type="ARBA" id="ARBA00004651"/>
    </source>
</evidence>
<feature type="transmembrane region" description="Helical" evidence="6">
    <location>
        <begin position="168"/>
        <end position="187"/>
    </location>
</feature>
<evidence type="ECO:0000256" key="6">
    <source>
        <dbReference type="SAM" id="Phobius"/>
    </source>
</evidence>
<proteinExistence type="predicted"/>
<comment type="subcellular location">
    <subcellularLocation>
        <location evidence="1">Cell membrane</location>
        <topology evidence="1">Multi-pass membrane protein</topology>
    </subcellularLocation>
</comment>
<dbReference type="InterPro" id="IPR036259">
    <property type="entry name" value="MFS_trans_sf"/>
</dbReference>
<protein>
    <submittedName>
        <fullName evidence="8">Predicted arabinose efflux permease, MFS family</fullName>
    </submittedName>
</protein>
<dbReference type="EMBL" id="FMZZ01000027">
    <property type="protein sequence ID" value="SDD99344.1"/>
    <property type="molecule type" value="Genomic_DNA"/>
</dbReference>
<dbReference type="STRING" id="1271860.SAMN05216174_12719"/>
<feature type="transmembrane region" description="Helical" evidence="6">
    <location>
        <begin position="260"/>
        <end position="285"/>
    </location>
</feature>
<feature type="transmembrane region" description="Helical" evidence="6">
    <location>
        <begin position="297"/>
        <end position="315"/>
    </location>
</feature>
<evidence type="ECO:0000313" key="9">
    <source>
        <dbReference type="Proteomes" id="UP000199501"/>
    </source>
</evidence>
<feature type="transmembrane region" description="Helical" evidence="6">
    <location>
        <begin position="224"/>
        <end position="240"/>
    </location>
</feature>
<dbReference type="AlphaFoldDB" id="A0A1G6Z9C1"/>
<evidence type="ECO:0000256" key="3">
    <source>
        <dbReference type="ARBA" id="ARBA00022692"/>
    </source>
</evidence>
<evidence type="ECO:0000256" key="5">
    <source>
        <dbReference type="ARBA" id="ARBA00023136"/>
    </source>
</evidence>
<feature type="transmembrane region" description="Helical" evidence="6">
    <location>
        <begin position="397"/>
        <end position="414"/>
    </location>
</feature>
<dbReference type="RefSeq" id="WP_228772047.1">
    <property type="nucleotide sequence ID" value="NZ_FMZZ01000027.1"/>
</dbReference>
<dbReference type="InterPro" id="IPR011701">
    <property type="entry name" value="MFS"/>
</dbReference>
<organism evidence="8 9">
    <name type="scientific">Actinokineospora iranica</name>
    <dbReference type="NCBI Taxonomy" id="1271860"/>
    <lineage>
        <taxon>Bacteria</taxon>
        <taxon>Bacillati</taxon>
        <taxon>Actinomycetota</taxon>
        <taxon>Actinomycetes</taxon>
        <taxon>Pseudonocardiales</taxon>
        <taxon>Pseudonocardiaceae</taxon>
        <taxon>Actinokineospora</taxon>
    </lineage>
</organism>
<dbReference type="InterPro" id="IPR020846">
    <property type="entry name" value="MFS_dom"/>
</dbReference>
<dbReference type="Gene3D" id="1.20.1720.10">
    <property type="entry name" value="Multidrug resistance protein D"/>
    <property type="match status" value="1"/>
</dbReference>
<dbReference type="PANTHER" id="PTHR42718">
    <property type="entry name" value="MAJOR FACILITATOR SUPERFAMILY MULTIDRUG TRANSPORTER MFSC"/>
    <property type="match status" value="1"/>
</dbReference>
<sequence length="482" mass="47925">MTAPGDSAPDRARVLGTIALIAFLSTADNTVVAAAAPSVAGELALGVTATQGVTVAYLLPFAGLLLAAGPVVDRFGERAALRAGLAVFAAGTVLAACARAVEPLLAGRVLQGLAAALLVPATLSLVRTRLVPADRPKGAAVWTVSLALALAAGPVVGGFVSASAHWSWVFWGVLPLLVGTWAALPGPGPRTAPRPVDRLGMALAGVTMLLVTAALLSLADGGEWSVALAVTGVVAALVFANRDRRSRTPVLPPALVGAPLFRGALLVQTLWGLGVTGITVVTPLVHQRWLGLGPAEAALPLAAVAAALILTAPWVPKAQARLGAPATVAGGLVVVGVGLAAVAAVNHLPSVGPRLPGLLLVGIGSAFTVPLTTMALDSADDRLAGAASGVLSAAREFAGALGVALVAVLIAGAADGPAMAQGYTRALLVAAALQLAAAVVAARLRPNLSLVHNADPAATHNYDKSAVEKSPLPLARTAVVDE</sequence>
<dbReference type="SUPFAM" id="SSF103473">
    <property type="entry name" value="MFS general substrate transporter"/>
    <property type="match status" value="1"/>
</dbReference>
<dbReference type="CDD" id="cd17321">
    <property type="entry name" value="MFS_MMR_MDR_like"/>
    <property type="match status" value="1"/>
</dbReference>
<feature type="transmembrane region" description="Helical" evidence="6">
    <location>
        <begin position="357"/>
        <end position="376"/>
    </location>
</feature>
<evidence type="ECO:0000259" key="7">
    <source>
        <dbReference type="PROSITE" id="PS50850"/>
    </source>
</evidence>
<name>A0A1G6Z9C1_9PSEU</name>
<accession>A0A1G6Z9C1</accession>
<keyword evidence="5 6" id="KW-0472">Membrane</keyword>
<evidence type="ECO:0000313" key="8">
    <source>
        <dbReference type="EMBL" id="SDD99344.1"/>
    </source>
</evidence>
<feature type="transmembrane region" description="Helical" evidence="6">
    <location>
        <begin position="322"/>
        <end position="345"/>
    </location>
</feature>
<dbReference type="GO" id="GO:0005886">
    <property type="term" value="C:plasma membrane"/>
    <property type="evidence" value="ECO:0007669"/>
    <property type="project" value="UniProtKB-SubCell"/>
</dbReference>
<dbReference type="Pfam" id="PF07690">
    <property type="entry name" value="MFS_1"/>
    <property type="match status" value="1"/>
</dbReference>
<dbReference type="PROSITE" id="PS50850">
    <property type="entry name" value="MFS"/>
    <property type="match status" value="1"/>
</dbReference>